<organism evidence="2 3">
    <name type="scientific">Trichogramma kaykai</name>
    <dbReference type="NCBI Taxonomy" id="54128"/>
    <lineage>
        <taxon>Eukaryota</taxon>
        <taxon>Metazoa</taxon>
        <taxon>Ecdysozoa</taxon>
        <taxon>Arthropoda</taxon>
        <taxon>Hexapoda</taxon>
        <taxon>Insecta</taxon>
        <taxon>Pterygota</taxon>
        <taxon>Neoptera</taxon>
        <taxon>Endopterygota</taxon>
        <taxon>Hymenoptera</taxon>
        <taxon>Apocrita</taxon>
        <taxon>Proctotrupomorpha</taxon>
        <taxon>Chalcidoidea</taxon>
        <taxon>Trichogrammatidae</taxon>
        <taxon>Trichogramma</taxon>
    </lineage>
</organism>
<name>A0ABD2W1W9_9HYME</name>
<protein>
    <submittedName>
        <fullName evidence="2">Uncharacterized protein</fullName>
    </submittedName>
</protein>
<keyword evidence="3" id="KW-1185">Reference proteome</keyword>
<feature type="region of interest" description="Disordered" evidence="1">
    <location>
        <begin position="160"/>
        <end position="189"/>
    </location>
</feature>
<accession>A0ABD2W1W9</accession>
<gene>
    <name evidence="2" type="ORF">TKK_017755</name>
</gene>
<sequence>MEGVDRSVDRVCIDTLHQGQATQCETLIHSSQDSGLPTYEEATAGLQSVPILITPVAPSPAPTPARIPARTLAPIPASRPGRTSESPNIEGAVDWDKTDYIAVLPQWPVVPSISSRVFIGIKRHGIAMWSDWLCSCRLTRRQMASIRFPYRLRRRHLHRQLHPNPQRHPQGHPCPTTERRGSETDLMIL</sequence>
<evidence type="ECO:0000313" key="2">
    <source>
        <dbReference type="EMBL" id="KAL3386828.1"/>
    </source>
</evidence>
<reference evidence="2 3" key="1">
    <citation type="journal article" date="2024" name="bioRxiv">
        <title>A reference genome for Trichogramma kaykai: A tiny desert-dwelling parasitoid wasp with competing sex-ratio distorters.</title>
        <authorList>
            <person name="Culotta J."/>
            <person name="Lindsey A.R."/>
        </authorList>
    </citation>
    <scope>NUCLEOTIDE SEQUENCE [LARGE SCALE GENOMIC DNA]</scope>
    <source>
        <strain evidence="2 3">KSX58</strain>
    </source>
</reference>
<proteinExistence type="predicted"/>
<dbReference type="EMBL" id="JBJJXI010000143">
    <property type="protein sequence ID" value="KAL3386828.1"/>
    <property type="molecule type" value="Genomic_DNA"/>
</dbReference>
<dbReference type="Proteomes" id="UP001627154">
    <property type="component" value="Unassembled WGS sequence"/>
</dbReference>
<evidence type="ECO:0000313" key="3">
    <source>
        <dbReference type="Proteomes" id="UP001627154"/>
    </source>
</evidence>
<comment type="caution">
    <text evidence="2">The sequence shown here is derived from an EMBL/GenBank/DDBJ whole genome shotgun (WGS) entry which is preliminary data.</text>
</comment>
<evidence type="ECO:0000256" key="1">
    <source>
        <dbReference type="SAM" id="MobiDB-lite"/>
    </source>
</evidence>
<dbReference type="AlphaFoldDB" id="A0ABD2W1W9"/>